<reference evidence="3" key="1">
    <citation type="submission" date="2021-05" db="EMBL/GenBank/DDBJ databases">
        <title>Direct Submission.</title>
        <authorList>
            <person name="Li K."/>
            <person name="Gao J."/>
        </authorList>
    </citation>
    <scope>NUCLEOTIDE SEQUENCE [LARGE SCALE GENOMIC DNA]</scope>
    <source>
        <strain evidence="3">MG62</strain>
    </source>
</reference>
<organism evidence="2 3">
    <name type="scientific">Streptomyces koelreuteriae</name>
    <dbReference type="NCBI Taxonomy" id="2838015"/>
    <lineage>
        <taxon>Bacteria</taxon>
        <taxon>Bacillati</taxon>
        <taxon>Actinomycetota</taxon>
        <taxon>Actinomycetes</taxon>
        <taxon>Kitasatosporales</taxon>
        <taxon>Streptomycetaceae</taxon>
        <taxon>Streptomyces</taxon>
    </lineage>
</organism>
<keyword evidence="3" id="KW-1185">Reference proteome</keyword>
<evidence type="ECO:0000313" key="3">
    <source>
        <dbReference type="Proteomes" id="UP000679629"/>
    </source>
</evidence>
<dbReference type="PANTHER" id="PTHR43649">
    <property type="entry name" value="ARABINOSE-BINDING PROTEIN-RELATED"/>
    <property type="match status" value="1"/>
</dbReference>
<gene>
    <name evidence="2" type="ORF">KJK29_33965</name>
</gene>
<dbReference type="InterPro" id="IPR050490">
    <property type="entry name" value="Bact_solute-bd_prot1"/>
</dbReference>
<dbReference type="Gene3D" id="3.40.190.10">
    <property type="entry name" value="Periplasmic binding protein-like II"/>
    <property type="match status" value="1"/>
</dbReference>
<feature type="chain" id="PRO_5047467347" evidence="1">
    <location>
        <begin position="26"/>
        <end position="427"/>
    </location>
</feature>
<accession>A0ABX8G1T8</accession>
<dbReference type="Proteomes" id="UP000679629">
    <property type="component" value="Chromosome"/>
</dbReference>
<dbReference type="Pfam" id="PF01547">
    <property type="entry name" value="SBP_bac_1"/>
    <property type="match status" value="1"/>
</dbReference>
<keyword evidence="1" id="KW-0732">Signal</keyword>
<dbReference type="EMBL" id="CP075896">
    <property type="protein sequence ID" value="QWB27202.1"/>
    <property type="molecule type" value="Genomic_DNA"/>
</dbReference>
<evidence type="ECO:0000313" key="2">
    <source>
        <dbReference type="EMBL" id="QWB27202.1"/>
    </source>
</evidence>
<dbReference type="InterPro" id="IPR006059">
    <property type="entry name" value="SBP"/>
</dbReference>
<proteinExistence type="predicted"/>
<protein>
    <submittedName>
        <fullName evidence="2">Extracellular solute-binding protein</fullName>
    </submittedName>
</protein>
<name>A0ABX8G1T8_9ACTN</name>
<dbReference type="PROSITE" id="PS51257">
    <property type="entry name" value="PROKAR_LIPOPROTEIN"/>
    <property type="match status" value="1"/>
</dbReference>
<dbReference type="SUPFAM" id="SSF53850">
    <property type="entry name" value="Periplasmic binding protein-like II"/>
    <property type="match status" value="1"/>
</dbReference>
<sequence length="427" mass="46253">MTITARTRRIAVVAALALATGTLSGCGSSSDDEGDSLTYWSMWNQNEPQAKVIKAASDQFTKDTGIKVNIQWQGRQVIQKITPTLRSGAAADLVDNSVNALGTLVSAGQNADLSPVYTATIPGENKTVAEVIPEKYKAYLNDKNGKPFMVPYSVATEGVWFDAAKYPELAANPPKTWEDLVEKLDGIKATGVAPIALPSNDPYWTLLTLQRQLGTEGVRELAADKSGAAWDDPEVRAAVKKVEHLRDHHFIKGYESTQGTQAQTSWAQGKAAFYLNGTWVPGESKPNVDADFKYGNFQLPAIDGGNTAVGVNFFGFAVPKTAKNSAEAQKFIAYFMNKKHLTGIATQALNIAPRPDVPAPEELAAVAKALDGNDVYADQARLFVDYAAWATKAYTPNVVRFIQGVTSADEFIDQTRRASVDFWKANP</sequence>
<feature type="signal peptide" evidence="1">
    <location>
        <begin position="1"/>
        <end position="25"/>
    </location>
</feature>
<dbReference type="PANTHER" id="PTHR43649:SF12">
    <property type="entry name" value="DIACETYLCHITOBIOSE BINDING PROTEIN DASA"/>
    <property type="match status" value="1"/>
</dbReference>
<dbReference type="RefSeq" id="WP_215122990.1">
    <property type="nucleotide sequence ID" value="NZ_CP075896.1"/>
</dbReference>
<evidence type="ECO:0000256" key="1">
    <source>
        <dbReference type="SAM" id="SignalP"/>
    </source>
</evidence>